<evidence type="ECO:0000256" key="4">
    <source>
        <dbReference type="SAM" id="MobiDB-lite"/>
    </source>
</evidence>
<keyword evidence="2 3" id="KW-0040">ANK repeat</keyword>
<keyword evidence="1" id="KW-0677">Repeat</keyword>
<dbReference type="Pfam" id="PF24521">
    <property type="entry name" value="Ank_KRIT1"/>
    <property type="match status" value="1"/>
</dbReference>
<feature type="compositionally biased region" description="Basic and acidic residues" evidence="4">
    <location>
        <begin position="909"/>
        <end position="922"/>
    </location>
</feature>
<feature type="domain" description="DUF7593" evidence="5">
    <location>
        <begin position="1121"/>
        <end position="1270"/>
    </location>
</feature>
<evidence type="ECO:0000313" key="8">
    <source>
        <dbReference type="Proteomes" id="UP000190744"/>
    </source>
</evidence>
<feature type="region of interest" description="Disordered" evidence="4">
    <location>
        <begin position="657"/>
        <end position="1126"/>
    </location>
</feature>
<gene>
    <name evidence="7" type="ORF">PEBR_00232</name>
</gene>
<feature type="compositionally biased region" description="Gly residues" evidence="4">
    <location>
        <begin position="1308"/>
        <end position="1318"/>
    </location>
</feature>
<feature type="compositionally biased region" description="Low complexity" evidence="4">
    <location>
        <begin position="59"/>
        <end position="80"/>
    </location>
</feature>
<dbReference type="SMART" id="SM00248">
    <property type="entry name" value="ANK"/>
    <property type="match status" value="4"/>
</dbReference>
<dbReference type="InterPro" id="IPR056485">
    <property type="entry name" value="ARM_KRIT1"/>
</dbReference>
<feature type="compositionally biased region" description="Basic and acidic residues" evidence="4">
    <location>
        <begin position="675"/>
        <end position="687"/>
    </location>
</feature>
<feature type="region of interest" description="Disordered" evidence="4">
    <location>
        <begin position="1285"/>
        <end position="1327"/>
    </location>
</feature>
<feature type="repeat" description="ANK" evidence="3">
    <location>
        <begin position="370"/>
        <end position="402"/>
    </location>
</feature>
<feature type="domain" description="KRIT1 ARM-repeats" evidence="6">
    <location>
        <begin position="508"/>
        <end position="657"/>
    </location>
</feature>
<feature type="compositionally biased region" description="Basic and acidic residues" evidence="4">
    <location>
        <begin position="838"/>
        <end position="861"/>
    </location>
</feature>
<feature type="compositionally biased region" description="Low complexity" evidence="4">
    <location>
        <begin position="923"/>
        <end position="941"/>
    </location>
</feature>
<evidence type="ECO:0000256" key="2">
    <source>
        <dbReference type="ARBA" id="ARBA00023043"/>
    </source>
</evidence>
<comment type="caution">
    <text evidence="7">The sequence shown here is derived from an EMBL/GenBank/DDBJ whole genome shotgun (WGS) entry which is preliminary data.</text>
</comment>
<dbReference type="Pfam" id="PF12796">
    <property type="entry name" value="Ank_2"/>
    <property type="match status" value="1"/>
</dbReference>
<feature type="compositionally biased region" description="Low complexity" evidence="4">
    <location>
        <begin position="727"/>
        <end position="736"/>
    </location>
</feature>
<feature type="compositionally biased region" description="Polar residues" evidence="4">
    <location>
        <begin position="1291"/>
        <end position="1307"/>
    </location>
</feature>
<feature type="compositionally biased region" description="Low complexity" evidence="4">
    <location>
        <begin position="245"/>
        <end position="270"/>
    </location>
</feature>
<dbReference type="Gene3D" id="1.25.40.20">
    <property type="entry name" value="Ankyrin repeat-containing domain"/>
    <property type="match status" value="2"/>
</dbReference>
<evidence type="ECO:0000259" key="5">
    <source>
        <dbReference type="Pfam" id="PF24513"/>
    </source>
</evidence>
<feature type="compositionally biased region" description="Basic and acidic residues" evidence="4">
    <location>
        <begin position="942"/>
        <end position="957"/>
    </location>
</feature>
<dbReference type="PANTHER" id="PTHR24171">
    <property type="entry name" value="ANKYRIN REPEAT DOMAIN-CONTAINING PROTEIN 39-RELATED"/>
    <property type="match status" value="1"/>
</dbReference>
<feature type="compositionally biased region" description="Basic and acidic residues" evidence="4">
    <location>
        <begin position="883"/>
        <end position="902"/>
    </location>
</feature>
<evidence type="ECO:0000256" key="3">
    <source>
        <dbReference type="PROSITE-ProRule" id="PRU00023"/>
    </source>
</evidence>
<sequence length="1327" mass="147113">MSDVEPVSLPAALAVGPNNTLAAVKTDGDADTRPSGRPLSPDCKVKAATPVLTPATAAAAPSTAAPVAASKPAVPVVPASPRRESAGSHPVDEEDDEQGPPSPKADSEAETIIQSGRESLSPEKKRKHIRHDPNRHGVDRVDGVQQRKKPRIDRDGEERVSRARSPLDRAGSPPSVVKVEKVDDVPSVSRDVMDESGSINDGPERPRVYRKRSFSDSVDEKRDRRRDSTSHAARDLKHLNHVRLSRPSASARSVSPGRSSHQRSSSGSHLPSKKRAPAPLLTGFQRQPSEDRQSTSSSASGSPLPSAHLRKLGSGVGASASPAAKHMGPKKLRDKSGRTPLARACADRKYDQVVLRYGERPEDLNVPDNAGNTPLQVASLNGEEQIVKFLLDAGCEINTKNIDKDTPLIDAVENGNVDVVKLLLDAGANPRTVNASGDEPYELVPTDLTDDEYNEIRKLLADAKANSRPGRRSEEQVGPDKPPRSRRASVASPSRSPPPMASTTGRRKTGRSEATRNDLLWTQPTSENLREFAAKGDEQGVVSILNILQKADNASLIAAAKGGHFDVLSLMYAIGDADADPNPLRGSGHKPGYNTPMLAAIGRGNMDNIQLILGQPGFDPTRRLFEDKTYYELSRSRQGENWEEEYDILKKAYENYSGSGKGRKDLSSPRRARGKDKEEKRSARRESSSPVARTKKLNDSSPNTNRQRFPKEHDALKEKRREEKKAAAAAASGRTKTTSRDTRDSRDAHDNALASSDHDSGRPESKKPKAPLSTRRGSESSGVARTDEVRKRRLIAGRRPQDGDRRPSLISSDSLSGREEAPRSRDNPPDSISSLKRIRTDTSPERSRSRDGDSDRLSPDARKKKRRVLLEEKVPNLPNGSSRKAEDTNGDKPQHRRPKEETLQGTDPAPRKSTETSKKPDPSSHQSGPSSHSQHTPSQKSNDSDSIKKNGDVKTEPPEPTPNSIPEVSIDDKRAELEAEKRRQAEVKKAEEERVTEKRRQAEVKKAEEERVTEKRRQAEAKKAEEERVAEEKRREEEAERARLVKEEAERAAERARLAKEETERAAQAAREKAEEDERKRKEMEQRRAKQAEDERQKRLEQERARVIKMRRDQEAQEQRRRDALPGRLRASANFVGSNDSRARSHSWLKNFLPLVTVVTRQLDPDCASDVAVERWIPNYLVAPLLATNDLQLSQYASWEKRKATATQRMNLWRCTRRMLVYTDDPKYHNASFGEVMQLDCETRPKYFEMEHVFWIRLSDFMDLVPHIPHLNGLELEFVSMHLDPEPSAGNPHQTNGSTTGPSTVGTNGIGALNGHGPGYPRPGTYF</sequence>
<dbReference type="Pfam" id="PF24513">
    <property type="entry name" value="DUF7593"/>
    <property type="match status" value="1"/>
</dbReference>
<feature type="compositionally biased region" description="Basic and acidic residues" evidence="4">
    <location>
        <begin position="738"/>
        <end position="767"/>
    </location>
</feature>
<dbReference type="Proteomes" id="UP000190744">
    <property type="component" value="Unassembled WGS sequence"/>
</dbReference>
<feature type="region of interest" description="Disordered" evidence="4">
    <location>
        <begin position="16"/>
        <end position="44"/>
    </location>
</feature>
<dbReference type="InterPro" id="IPR002110">
    <property type="entry name" value="Ankyrin_rpt"/>
</dbReference>
<feature type="region of interest" description="Disordered" evidence="4">
    <location>
        <begin position="461"/>
        <end position="523"/>
    </location>
</feature>
<dbReference type="InterPro" id="IPR056015">
    <property type="entry name" value="DUF7593"/>
</dbReference>
<dbReference type="EMBL" id="LJBN01000005">
    <property type="protein sequence ID" value="OOQ91357.1"/>
    <property type="molecule type" value="Genomic_DNA"/>
</dbReference>
<feature type="compositionally biased region" description="Basic and acidic residues" evidence="4">
    <location>
        <begin position="152"/>
        <end position="167"/>
    </location>
</feature>
<feature type="compositionally biased region" description="Low complexity" evidence="4">
    <location>
        <begin position="294"/>
        <end position="307"/>
    </location>
</feature>
<name>A0A1S9S0L7_PENBI</name>
<feature type="region of interest" description="Disordered" evidence="4">
    <location>
        <begin position="59"/>
        <end position="344"/>
    </location>
</feature>
<feature type="compositionally biased region" description="Basic and acidic residues" evidence="4">
    <location>
        <begin position="131"/>
        <end position="142"/>
    </location>
</feature>
<dbReference type="InterPro" id="IPR036770">
    <property type="entry name" value="Ankyrin_rpt-contain_sf"/>
</dbReference>
<feature type="compositionally biased region" description="Basic and acidic residues" evidence="4">
    <location>
        <begin position="816"/>
        <end position="828"/>
    </location>
</feature>
<feature type="repeat" description="ANK" evidence="3">
    <location>
        <begin position="403"/>
        <end position="435"/>
    </location>
</feature>
<feature type="compositionally biased region" description="Basic and acidic residues" evidence="4">
    <location>
        <begin position="218"/>
        <end position="238"/>
    </location>
</feature>
<proteinExistence type="predicted"/>
<feature type="compositionally biased region" description="Basic and acidic residues" evidence="4">
    <location>
        <begin position="709"/>
        <end position="726"/>
    </location>
</feature>
<dbReference type="GO" id="GO:0085020">
    <property type="term" value="P:protein K6-linked ubiquitination"/>
    <property type="evidence" value="ECO:0007669"/>
    <property type="project" value="TreeGrafter"/>
</dbReference>
<dbReference type="PROSITE" id="PS50297">
    <property type="entry name" value="ANK_REP_REGION"/>
    <property type="match status" value="2"/>
</dbReference>
<evidence type="ECO:0000313" key="7">
    <source>
        <dbReference type="EMBL" id="OOQ91357.1"/>
    </source>
</evidence>
<dbReference type="PANTHER" id="PTHR24171:SF8">
    <property type="entry name" value="BRCA1-ASSOCIATED RING DOMAIN PROTEIN 1"/>
    <property type="match status" value="1"/>
</dbReference>
<protein>
    <submittedName>
        <fullName evidence="7">Ankyrin repeat protein</fullName>
    </submittedName>
</protein>
<dbReference type="GO" id="GO:0004842">
    <property type="term" value="F:ubiquitin-protein transferase activity"/>
    <property type="evidence" value="ECO:0007669"/>
    <property type="project" value="TreeGrafter"/>
</dbReference>
<dbReference type="SUPFAM" id="SSF48403">
    <property type="entry name" value="Ankyrin repeat"/>
    <property type="match status" value="1"/>
</dbReference>
<evidence type="ECO:0000256" key="1">
    <source>
        <dbReference type="ARBA" id="ARBA00022737"/>
    </source>
</evidence>
<accession>A0A1S9S0L7</accession>
<reference evidence="8" key="1">
    <citation type="submission" date="2015-09" db="EMBL/GenBank/DDBJ databases">
        <authorList>
            <person name="Fill T.P."/>
            <person name="Baretta J.F."/>
            <person name="de Almeida L.G."/>
            <person name="Rocha M."/>
            <person name="de Souza D.H."/>
            <person name="Malavazi I."/>
            <person name="Cerdeira L.T."/>
            <person name="Hong H."/>
            <person name="Samborskyy M."/>
            <person name="de Vasconcelos A.T."/>
            <person name="Leadlay P."/>
            <person name="Rodrigues-Filho E."/>
        </authorList>
    </citation>
    <scope>NUCLEOTIDE SEQUENCE [LARGE SCALE GENOMIC DNA]</scope>
    <source>
        <strain evidence="8">LaBioMMi 136</strain>
    </source>
</reference>
<dbReference type="PROSITE" id="PS50088">
    <property type="entry name" value="ANK_REPEAT"/>
    <property type="match status" value="2"/>
</dbReference>
<feature type="compositionally biased region" description="Basic and acidic residues" evidence="4">
    <location>
        <begin position="970"/>
        <end position="1125"/>
    </location>
</feature>
<evidence type="ECO:0000259" key="6">
    <source>
        <dbReference type="Pfam" id="PF24521"/>
    </source>
</evidence>
<organism evidence="7 8">
    <name type="scientific">Penicillium brasilianum</name>
    <dbReference type="NCBI Taxonomy" id="104259"/>
    <lineage>
        <taxon>Eukaryota</taxon>
        <taxon>Fungi</taxon>
        <taxon>Dikarya</taxon>
        <taxon>Ascomycota</taxon>
        <taxon>Pezizomycotina</taxon>
        <taxon>Eurotiomycetes</taxon>
        <taxon>Eurotiomycetidae</taxon>
        <taxon>Eurotiales</taxon>
        <taxon>Aspergillaceae</taxon>
        <taxon>Penicillium</taxon>
    </lineage>
</organism>